<name>A0A6C0JAT1_9ZZZZ</name>
<accession>A0A6C0JAT1</accession>
<evidence type="ECO:0000313" key="1">
    <source>
        <dbReference type="EMBL" id="QHU01786.1"/>
    </source>
</evidence>
<dbReference type="AlphaFoldDB" id="A0A6C0JAT1"/>
<reference evidence="1" key="1">
    <citation type="journal article" date="2020" name="Nature">
        <title>Giant virus diversity and host interactions through global metagenomics.</title>
        <authorList>
            <person name="Schulz F."/>
            <person name="Roux S."/>
            <person name="Paez-Espino D."/>
            <person name="Jungbluth S."/>
            <person name="Walsh D.A."/>
            <person name="Denef V.J."/>
            <person name="McMahon K.D."/>
            <person name="Konstantinidis K.T."/>
            <person name="Eloe-Fadrosh E.A."/>
            <person name="Kyrpides N.C."/>
            <person name="Woyke T."/>
        </authorList>
    </citation>
    <scope>NUCLEOTIDE SEQUENCE</scope>
    <source>
        <strain evidence="1">GVMAG-M-3300025880-56</strain>
    </source>
</reference>
<dbReference type="EMBL" id="MN740350">
    <property type="protein sequence ID" value="QHU01786.1"/>
    <property type="molecule type" value="Genomic_DNA"/>
</dbReference>
<sequence length="125" mass="15200">MKTKDQCRQIIENMFQLPFPKCRPNFLKNPSTKRNLELDCYNPDIITSIGKGLAWEYDGKQHYIFIPKWHIDRAGLEKQEFRDRLKEDLCLKNGTMLIRIPFYIKNKEEFIREKIFEKNLFHYIN</sequence>
<dbReference type="Gene3D" id="3.40.960.10">
    <property type="entry name" value="VSR Endonuclease"/>
    <property type="match status" value="1"/>
</dbReference>
<organism evidence="1">
    <name type="scientific">viral metagenome</name>
    <dbReference type="NCBI Taxonomy" id="1070528"/>
    <lineage>
        <taxon>unclassified sequences</taxon>
        <taxon>metagenomes</taxon>
        <taxon>organismal metagenomes</taxon>
    </lineage>
</organism>
<proteinExistence type="predicted"/>
<protein>
    <submittedName>
        <fullName evidence="1">Uncharacterized protein</fullName>
    </submittedName>
</protein>